<evidence type="ECO:0000313" key="2">
    <source>
        <dbReference type="EMBL" id="KAF5350332.1"/>
    </source>
</evidence>
<dbReference type="InterPro" id="IPR019819">
    <property type="entry name" value="Carboxylesterase_B_CS"/>
</dbReference>
<reference evidence="2 3" key="1">
    <citation type="journal article" date="2020" name="ISME J.">
        <title>Uncovering the hidden diversity of litter-decomposition mechanisms in mushroom-forming fungi.</title>
        <authorList>
            <person name="Floudas D."/>
            <person name="Bentzer J."/>
            <person name="Ahren D."/>
            <person name="Johansson T."/>
            <person name="Persson P."/>
            <person name="Tunlid A."/>
        </authorList>
    </citation>
    <scope>NUCLEOTIDE SEQUENCE [LARGE SCALE GENOMIC DNA]</scope>
    <source>
        <strain evidence="2 3">CBS 291.85</strain>
    </source>
</reference>
<sequence>MPPTRNTEALNFHIRARISPITYHCQYCATVMKGFKYSFLSWLPLLLIAQAAYTSPGLSARSTESSSSNDTRLVVDLGYAKYQGVFNETSSSVRFLGLRYAKSTAGSSRWKAPQTPDGTAGLQIANTQPAECPQAPFGSAAGSPFRNSSSGIQKRDQVFTENEDCLFLNVYVPGSQFNTPTPEDLPVIIWIHGGGYHFGSAANSALPDTTGGYDGEDILRIGDGRAIVVVIQYRLGIFGFLAGDKVATGGDLNVGLLDQQFALQWVQQHISKFTGDPSHIVIWGESAGELHLDLHGLWLLLNRRFLKALDPEPFRAQCFFLRFTTMMIQYLRWVTMNSTLASTWHDAKSRKSPAESKELLGIYFGFPAIQKIYNLQSTPRWLIKPNLSVLSAANNQIALDGFFGTFIYSPVIDGTFMTQRPTELLAQGKINKVEKILAITNAFEGTIFTDPNTTDVVEVVQNYFPTVSEDTAAETARLYANANPAMSPFEIAVQIVGEWELICPTYSLLEAFPSSSYKGEFAIPPAFHGDDLFYYFTSLSRPSPPVFRNADFDEAFAQTFLAFATSDDLDPNDKFDETIVPEWPLWSLNNAMEMLFNRTEDFEPLIKAMNTDEGLLDRCFGGMSLQKPINRSGMYMDPSPGKTLLLLSVVFRSTFWILNMYAQIILKFQSPQFDSPLLTPFKLDGTPRDLLAHLPSSPSHL</sequence>
<proteinExistence type="predicted"/>
<evidence type="ECO:0000259" key="1">
    <source>
        <dbReference type="Pfam" id="PF00135"/>
    </source>
</evidence>
<protein>
    <recommendedName>
        <fullName evidence="1">Carboxylesterase type B domain-containing protein</fullName>
    </recommendedName>
</protein>
<dbReference type="InterPro" id="IPR002018">
    <property type="entry name" value="CarbesteraseB"/>
</dbReference>
<evidence type="ECO:0000313" key="3">
    <source>
        <dbReference type="Proteomes" id="UP000559256"/>
    </source>
</evidence>
<dbReference type="InterPro" id="IPR029058">
    <property type="entry name" value="AB_hydrolase_fold"/>
</dbReference>
<accession>A0A8H5D1A3</accession>
<dbReference type="SUPFAM" id="SSF53474">
    <property type="entry name" value="alpha/beta-Hydrolases"/>
    <property type="match status" value="1"/>
</dbReference>
<dbReference type="Proteomes" id="UP000559256">
    <property type="component" value="Unassembled WGS sequence"/>
</dbReference>
<comment type="caution">
    <text evidence="2">The sequence shown here is derived from an EMBL/GenBank/DDBJ whole genome shotgun (WGS) entry which is preliminary data.</text>
</comment>
<dbReference type="OrthoDB" id="408631at2759"/>
<keyword evidence="3" id="KW-1185">Reference proteome</keyword>
<name>A0A8H5D1A3_9AGAR</name>
<dbReference type="AlphaFoldDB" id="A0A8H5D1A3"/>
<dbReference type="PROSITE" id="PS00941">
    <property type="entry name" value="CARBOXYLESTERASE_B_2"/>
    <property type="match status" value="1"/>
</dbReference>
<dbReference type="InterPro" id="IPR050309">
    <property type="entry name" value="Type-B_Carboxylest/Lipase"/>
</dbReference>
<feature type="domain" description="Carboxylesterase type B" evidence="1">
    <location>
        <begin position="81"/>
        <end position="295"/>
    </location>
</feature>
<dbReference type="EMBL" id="JAACJM010000075">
    <property type="protein sequence ID" value="KAF5350332.1"/>
    <property type="molecule type" value="Genomic_DNA"/>
</dbReference>
<dbReference type="PANTHER" id="PTHR11559">
    <property type="entry name" value="CARBOXYLESTERASE"/>
    <property type="match status" value="1"/>
</dbReference>
<gene>
    <name evidence="2" type="ORF">D9758_012820</name>
</gene>
<dbReference type="Gene3D" id="3.40.50.1820">
    <property type="entry name" value="alpha/beta hydrolase"/>
    <property type="match status" value="1"/>
</dbReference>
<dbReference type="Pfam" id="PF00135">
    <property type="entry name" value="COesterase"/>
    <property type="match status" value="1"/>
</dbReference>
<organism evidence="2 3">
    <name type="scientific">Tetrapyrgos nigripes</name>
    <dbReference type="NCBI Taxonomy" id="182062"/>
    <lineage>
        <taxon>Eukaryota</taxon>
        <taxon>Fungi</taxon>
        <taxon>Dikarya</taxon>
        <taxon>Basidiomycota</taxon>
        <taxon>Agaricomycotina</taxon>
        <taxon>Agaricomycetes</taxon>
        <taxon>Agaricomycetidae</taxon>
        <taxon>Agaricales</taxon>
        <taxon>Marasmiineae</taxon>
        <taxon>Marasmiaceae</taxon>
        <taxon>Tetrapyrgos</taxon>
    </lineage>
</organism>